<dbReference type="AlphaFoldDB" id="A0A1R3IIH5"/>
<accession>A0A1R3IIH5</accession>
<evidence type="ECO:0000313" key="1">
    <source>
        <dbReference type="EMBL" id="OMO82397.1"/>
    </source>
</evidence>
<organism evidence="1 2">
    <name type="scientific">Corchorus olitorius</name>
    <dbReference type="NCBI Taxonomy" id="93759"/>
    <lineage>
        <taxon>Eukaryota</taxon>
        <taxon>Viridiplantae</taxon>
        <taxon>Streptophyta</taxon>
        <taxon>Embryophyta</taxon>
        <taxon>Tracheophyta</taxon>
        <taxon>Spermatophyta</taxon>
        <taxon>Magnoliopsida</taxon>
        <taxon>eudicotyledons</taxon>
        <taxon>Gunneridae</taxon>
        <taxon>Pentapetalae</taxon>
        <taxon>rosids</taxon>
        <taxon>malvids</taxon>
        <taxon>Malvales</taxon>
        <taxon>Malvaceae</taxon>
        <taxon>Grewioideae</taxon>
        <taxon>Apeibeae</taxon>
        <taxon>Corchorus</taxon>
    </lineage>
</organism>
<evidence type="ECO:0000313" key="2">
    <source>
        <dbReference type="Proteomes" id="UP000187203"/>
    </source>
</evidence>
<keyword evidence="2" id="KW-1185">Reference proteome</keyword>
<comment type="caution">
    <text evidence="1">The sequence shown here is derived from an EMBL/GenBank/DDBJ whole genome shotgun (WGS) entry which is preliminary data.</text>
</comment>
<proteinExistence type="predicted"/>
<gene>
    <name evidence="1" type="ORF">COLO4_23024</name>
</gene>
<sequence>MAVVPSSDRNAMDTTDMRRIMNQRGKDRKYAKSVQGKWRRMEAEDAAMAKKSKITRRQRCRTADYLNTLYIGLRIKDMDSDMKTDRFKPDKAFGGTCERSGPRDR</sequence>
<protein>
    <submittedName>
        <fullName evidence="1">Uncharacterized protein</fullName>
    </submittedName>
</protein>
<dbReference type="EMBL" id="AWUE01018145">
    <property type="protein sequence ID" value="OMO82397.1"/>
    <property type="molecule type" value="Genomic_DNA"/>
</dbReference>
<dbReference type="Proteomes" id="UP000187203">
    <property type="component" value="Unassembled WGS sequence"/>
</dbReference>
<reference evidence="2" key="1">
    <citation type="submission" date="2013-09" db="EMBL/GenBank/DDBJ databases">
        <title>Corchorus olitorius genome sequencing.</title>
        <authorList>
            <person name="Alam M."/>
            <person name="Haque M.S."/>
            <person name="Islam M.S."/>
            <person name="Emdad E.M."/>
            <person name="Islam M.M."/>
            <person name="Ahmed B."/>
            <person name="Halim A."/>
            <person name="Hossen Q.M.M."/>
            <person name="Hossain M.Z."/>
            <person name="Ahmed R."/>
            <person name="Khan M.M."/>
            <person name="Islam R."/>
            <person name="Rashid M.M."/>
            <person name="Khan S.A."/>
            <person name="Rahman M.S."/>
            <person name="Alam M."/>
            <person name="Yahiya A.S."/>
            <person name="Khan M.S."/>
            <person name="Azam M.S."/>
            <person name="Haque T."/>
            <person name="Lashkar M.Z.H."/>
            <person name="Akhand A.I."/>
            <person name="Morshed G."/>
            <person name="Roy S."/>
            <person name="Uddin K.S."/>
            <person name="Rabeya T."/>
            <person name="Hossain A.S."/>
            <person name="Chowdhury A."/>
            <person name="Snigdha A.R."/>
            <person name="Mortoza M.S."/>
            <person name="Matin S.A."/>
            <person name="Hoque S.M.E."/>
            <person name="Islam M.K."/>
            <person name="Roy D.K."/>
            <person name="Haider R."/>
            <person name="Moosa M.M."/>
            <person name="Elias S.M."/>
            <person name="Hasan A.M."/>
            <person name="Jahan S."/>
            <person name="Shafiuddin M."/>
            <person name="Mahmood N."/>
            <person name="Shommy N.S."/>
        </authorList>
    </citation>
    <scope>NUCLEOTIDE SEQUENCE [LARGE SCALE GENOMIC DNA]</scope>
    <source>
        <strain evidence="2">cv. O-4</strain>
    </source>
</reference>
<name>A0A1R3IIH5_9ROSI</name>